<dbReference type="PANTHER" id="PTHR28583:SF4">
    <property type="entry name" value="N-ACYLETHANOLAMINE-HYDROLYZING ACID AMIDASE"/>
    <property type="match status" value="1"/>
</dbReference>
<keyword evidence="2" id="KW-0808">Transferase</keyword>
<dbReference type="EMBL" id="CP089982">
    <property type="protein sequence ID" value="WXA98022.1"/>
    <property type="molecule type" value="Genomic_DNA"/>
</dbReference>
<organism evidence="2 3">
    <name type="scientific">Pendulispora brunnea</name>
    <dbReference type="NCBI Taxonomy" id="2905690"/>
    <lineage>
        <taxon>Bacteria</taxon>
        <taxon>Pseudomonadati</taxon>
        <taxon>Myxococcota</taxon>
        <taxon>Myxococcia</taxon>
        <taxon>Myxococcales</taxon>
        <taxon>Sorangiineae</taxon>
        <taxon>Pendulisporaceae</taxon>
        <taxon>Pendulispora</taxon>
    </lineage>
</organism>
<dbReference type="Proteomes" id="UP001379533">
    <property type="component" value="Chromosome"/>
</dbReference>
<reference evidence="2 3" key="1">
    <citation type="submission" date="2021-12" db="EMBL/GenBank/DDBJ databases">
        <title>Discovery of the Pendulisporaceae a myxobacterial family with distinct sporulation behavior and unique specialized metabolism.</title>
        <authorList>
            <person name="Garcia R."/>
            <person name="Popoff A."/>
            <person name="Bader C.D."/>
            <person name="Loehr J."/>
            <person name="Walesch S."/>
            <person name="Walt C."/>
            <person name="Boldt J."/>
            <person name="Bunk B."/>
            <person name="Haeckl F.J.F.P.J."/>
            <person name="Gunesch A.P."/>
            <person name="Birkelbach J."/>
            <person name="Nuebel U."/>
            <person name="Pietschmann T."/>
            <person name="Bach T."/>
            <person name="Mueller R."/>
        </authorList>
    </citation>
    <scope>NUCLEOTIDE SEQUENCE [LARGE SCALE GENOMIC DNA]</scope>
    <source>
        <strain evidence="2 3">MSr12523</strain>
    </source>
</reference>
<dbReference type="GO" id="GO:0016746">
    <property type="term" value="F:acyltransferase activity"/>
    <property type="evidence" value="ECO:0007669"/>
    <property type="project" value="UniProtKB-KW"/>
</dbReference>
<dbReference type="Gene3D" id="3.60.60.10">
    <property type="entry name" value="Penicillin V Acylase, Chain A"/>
    <property type="match status" value="1"/>
</dbReference>
<dbReference type="NCBIfam" id="NF040521">
    <property type="entry name" value="C45_proenzyme"/>
    <property type="match status" value="1"/>
</dbReference>
<keyword evidence="3" id="KW-1185">Reference proteome</keyword>
<feature type="domain" description="Peptidase C45 hydrolase" evidence="1">
    <location>
        <begin position="111"/>
        <end position="291"/>
    </location>
</feature>
<evidence type="ECO:0000313" key="2">
    <source>
        <dbReference type="EMBL" id="WXA98022.1"/>
    </source>
</evidence>
<gene>
    <name evidence="2" type="ORF">LZC95_14420</name>
</gene>
<proteinExistence type="predicted"/>
<dbReference type="InterPro" id="IPR005079">
    <property type="entry name" value="Peptidase_C45_hydrolase"/>
</dbReference>
<protein>
    <submittedName>
        <fullName evidence="2">C45 family autoproteolytic acyltransferase/hydrolase</fullName>
    </submittedName>
</protein>
<dbReference type="Pfam" id="PF03417">
    <property type="entry name" value="AAT"/>
    <property type="match status" value="1"/>
</dbReference>
<dbReference type="PANTHER" id="PTHR28583">
    <property type="entry name" value="ACID AMIDASE"/>
    <property type="match status" value="1"/>
</dbReference>
<keyword evidence="2" id="KW-0012">Acyltransferase</keyword>
<name>A0ABZ2KH70_9BACT</name>
<evidence type="ECO:0000259" key="1">
    <source>
        <dbReference type="Pfam" id="PF03417"/>
    </source>
</evidence>
<evidence type="ECO:0000313" key="3">
    <source>
        <dbReference type="Proteomes" id="UP001379533"/>
    </source>
</evidence>
<accession>A0ABZ2KH70</accession>
<sequence length="329" mass="35513">MTHIPELNVDLDRPPDQRWDGLSTWRREARELLRFYLRDLGGLDAFSSFLASYRDDFVDPEYVAEMRGVARALDVREDEVLLVNLYYDALKVLLAGPMGCTAFGIDADGTPLHARNLDWTHADGRLAKSTLIVNFRRGNGAPLYRTVGWPGFVGCLSGVAPGRFAVTLNAVLSDDPPELAPPISLLLRRVLEKAETFDAAVATLRDTAVASDSLLLVTGTRAGEMAVIERAPTRAAVRGPEDGAIFVANDYRALPSSSSSSSSAAATTELAATSTGRYAHAERLVRAMVPMDPESCLAVLCDGNVKMGITVQQMVFSAARGSVDVVLPM</sequence>
<dbReference type="InterPro" id="IPR047794">
    <property type="entry name" value="C45_proenzyme-like"/>
</dbReference>
<dbReference type="RefSeq" id="WP_394848641.1">
    <property type="nucleotide sequence ID" value="NZ_CP089982.1"/>
</dbReference>